<evidence type="ECO:0000313" key="3">
    <source>
        <dbReference type="EMBL" id="CAP57870.1"/>
    </source>
</evidence>
<keyword evidence="3" id="KW-0614">Plasmid</keyword>
<feature type="region of interest" description="Disordered" evidence="1">
    <location>
        <begin position="109"/>
        <end position="129"/>
    </location>
</feature>
<gene>
    <name evidence="3" type="ordered locus">GDI3906</name>
</gene>
<dbReference type="EMBL" id="AM889287">
    <property type="protein sequence ID" value="CAP57870.1"/>
    <property type="molecule type" value="Genomic_DNA"/>
</dbReference>
<protein>
    <recommendedName>
        <fullName evidence="2">YMGG-like Gly-zipper domain-containing protein</fullName>
    </recommendedName>
</protein>
<geneLocation type="plasmid" evidence="3 4">
    <name>pGDIPal5I</name>
</geneLocation>
<sequence>MQLRLAIPLLGSLAMLSACNPYDPTQRTIGGGAIGAGSGAAIGALAGGGRGAAIGSLAGGVVGAATGYLTTPQNRPMNGQPVQPGYNQGTAYNQGAAYPNQARYTPQQTVQTTPTYPNQASGSQGGNNRAYQEAYKNGYAAAPGYTQPTQQTYSSY</sequence>
<name>A9HT76_GLUDA</name>
<evidence type="ECO:0000256" key="1">
    <source>
        <dbReference type="SAM" id="MobiDB-lite"/>
    </source>
</evidence>
<dbReference type="KEGG" id="gdi:GDI3906"/>
<feature type="domain" description="YMGG-like Gly-zipper" evidence="2">
    <location>
        <begin position="26"/>
        <end position="68"/>
    </location>
</feature>
<dbReference type="InterPro" id="IPR027367">
    <property type="entry name" value="Gly-zipper_YMGG"/>
</dbReference>
<keyword evidence="4" id="KW-1185">Reference proteome</keyword>
<evidence type="ECO:0000313" key="4">
    <source>
        <dbReference type="Proteomes" id="UP000001176"/>
    </source>
</evidence>
<reference evidence="4" key="1">
    <citation type="journal article" date="2009" name="BMC Genomics">
        <title>Complete genome sequence of the sugarcane nitrogen-fixing endophyte Gluconacetobacter diazotrophicus Pal5.</title>
        <authorList>
            <person name="Bertalan M."/>
            <person name="Albano R."/>
            <person name="Padua V."/>
            <person name="Rouws L."/>
            <person name="Rojas C."/>
            <person name="Hemerly A."/>
            <person name="Teixeira K."/>
            <person name="Schwab S."/>
            <person name="Araujo J."/>
            <person name="Oliveira A."/>
            <person name="Franca L."/>
            <person name="Magalhaes V."/>
            <person name="Alqueres S."/>
            <person name="Cardoso A."/>
            <person name="Almeida W."/>
            <person name="Loureiro M.M."/>
            <person name="Nogueira E."/>
            <person name="Cidade D."/>
            <person name="Oliveira D."/>
            <person name="Simao T."/>
            <person name="Macedo J."/>
            <person name="Valadao A."/>
            <person name="Dreschsel M."/>
            <person name="Freitas F."/>
            <person name="Vidal M."/>
            <person name="Guedes H."/>
            <person name="Rodrigues E."/>
            <person name="Meneses C."/>
            <person name="Brioso P."/>
            <person name="Pozzer L."/>
            <person name="Figueiredo D."/>
            <person name="Montano H."/>
            <person name="Junior J."/>
            <person name="Filho G."/>
            <person name="Flores V."/>
            <person name="Ferreira B."/>
            <person name="Branco A."/>
            <person name="Gonzalez P."/>
            <person name="Guillobel H."/>
            <person name="Lemos M."/>
            <person name="Seibel L."/>
            <person name="Macedo J."/>
            <person name="Alves-Ferreira M."/>
            <person name="Sachetto-Martins G."/>
            <person name="Coelho A."/>
            <person name="Santos E."/>
            <person name="Amaral G."/>
            <person name="Neves A."/>
            <person name="Pacheco A.B."/>
            <person name="Carvalho D."/>
            <person name="Lery L."/>
            <person name="Bisch P."/>
            <person name="Rossle S.C."/>
            <person name="Urmenyi T."/>
            <person name="Kruger W.V."/>
            <person name="Martins O."/>
            <person name="Baldani J.I."/>
            <person name="Ferreira P.C."/>
        </authorList>
    </citation>
    <scope>NUCLEOTIDE SEQUENCE [LARGE SCALE GENOMIC DNA]</scope>
    <source>
        <strain evidence="4">ATCC 49037 / DSM 5601 / CCUG 37298 / CIP 103539 / LMG 7603 / PAl5</strain>
        <plasmid evidence="4">pGDIPal5I</plasmid>
    </source>
</reference>
<dbReference type="Pfam" id="PF13441">
    <property type="entry name" value="Gly-zipper_YMGG"/>
    <property type="match status" value="1"/>
</dbReference>
<dbReference type="OrthoDB" id="10016015at2"/>
<dbReference type="AlphaFoldDB" id="A9HT76"/>
<evidence type="ECO:0000259" key="2">
    <source>
        <dbReference type="Pfam" id="PF13441"/>
    </source>
</evidence>
<accession>A9HT76</accession>
<feature type="compositionally biased region" description="Polar residues" evidence="1">
    <location>
        <begin position="118"/>
        <end position="129"/>
    </location>
</feature>
<proteinExistence type="predicted"/>
<organism evidence="3 4">
    <name type="scientific">Gluconacetobacter diazotrophicus (strain ATCC 49037 / DSM 5601 / CCUG 37298 / CIP 103539 / LMG 7603 / PAl5)</name>
    <dbReference type="NCBI Taxonomy" id="272568"/>
    <lineage>
        <taxon>Bacteria</taxon>
        <taxon>Pseudomonadati</taxon>
        <taxon>Pseudomonadota</taxon>
        <taxon>Alphaproteobacteria</taxon>
        <taxon>Acetobacterales</taxon>
        <taxon>Acetobacteraceae</taxon>
        <taxon>Gluconacetobacter</taxon>
    </lineage>
</organism>
<dbReference type="Proteomes" id="UP000001176">
    <property type="component" value="Plasmid pGDIPal5I"/>
</dbReference>
<dbReference type="PROSITE" id="PS51257">
    <property type="entry name" value="PROKAR_LIPOPROTEIN"/>
    <property type="match status" value="1"/>
</dbReference>